<accession>A0AA37RXK9</accession>
<evidence type="ECO:0000256" key="1">
    <source>
        <dbReference type="ARBA" id="ARBA00004323"/>
    </source>
</evidence>
<evidence type="ECO:0000256" key="3">
    <source>
        <dbReference type="ARBA" id="ARBA00022968"/>
    </source>
</evidence>
<protein>
    <submittedName>
        <fullName evidence="5">Glycosyl transferase</fullName>
    </submittedName>
</protein>
<keyword evidence="6" id="KW-1185">Reference proteome</keyword>
<evidence type="ECO:0000256" key="4">
    <source>
        <dbReference type="ARBA" id="ARBA00022989"/>
    </source>
</evidence>
<comment type="caution">
    <text evidence="5">The sequence shown here is derived from an EMBL/GenBank/DDBJ whole genome shotgun (WGS) entry which is preliminary data.</text>
</comment>
<sequence length="305" mass="36313">MISGLDVLKHLFAIICHEPTNTLHHSLLEIQNDPCSQAIVHVDKKTDIEKFNKYFDYESCKFLEERVDVTWGSKSQIECMLRILKYAVSELKFTHLSFISGDDYLFRGIKPLNTFLQANSEREFIGIDHSFFSDCKGEARFKRKHFWFDFERKANLLNLMLRNLRNVAFNFGWFGNTEKQPFERMYKGSNWFTVTFKCCKDIVLYTQNNQKYESYFKDSFCCDEVFFHSLVLNKIVKNHIGLERRYEDDNLQSLRLVDWKSGPDFPKVFTLEELEKTKSLDVFIARKIDRKYSLKQLEDFVSKYV</sequence>
<keyword evidence="5" id="KW-0808">Transferase</keyword>
<evidence type="ECO:0000256" key="2">
    <source>
        <dbReference type="ARBA" id="ARBA00022692"/>
    </source>
</evidence>
<keyword evidence="2" id="KW-0812">Transmembrane</keyword>
<keyword evidence="4" id="KW-0472">Membrane</keyword>
<evidence type="ECO:0000313" key="6">
    <source>
        <dbReference type="Proteomes" id="UP001161422"/>
    </source>
</evidence>
<dbReference type="GO" id="GO:0030158">
    <property type="term" value="F:protein xylosyltransferase activity"/>
    <property type="evidence" value="ECO:0007669"/>
    <property type="project" value="InterPro"/>
</dbReference>
<dbReference type="PANTHER" id="PTHR46025:SF3">
    <property type="entry name" value="XYLOSYLTRANSFERASE OXT"/>
    <property type="match status" value="1"/>
</dbReference>
<dbReference type="InterPro" id="IPR043538">
    <property type="entry name" value="XYLT"/>
</dbReference>
<dbReference type="PANTHER" id="PTHR46025">
    <property type="entry name" value="XYLOSYLTRANSFERASE OXT"/>
    <property type="match status" value="1"/>
</dbReference>
<dbReference type="RefSeq" id="WP_095504080.1">
    <property type="nucleotide sequence ID" value="NZ_BSNC01000005.1"/>
</dbReference>
<organism evidence="5 6">
    <name type="scientific">Paraferrimonas sedimenticola</name>
    <dbReference type="NCBI Taxonomy" id="375674"/>
    <lineage>
        <taxon>Bacteria</taxon>
        <taxon>Pseudomonadati</taxon>
        <taxon>Pseudomonadota</taxon>
        <taxon>Gammaproteobacteria</taxon>
        <taxon>Alteromonadales</taxon>
        <taxon>Ferrimonadaceae</taxon>
        <taxon>Paraferrimonas</taxon>
    </lineage>
</organism>
<reference evidence="5" key="1">
    <citation type="journal article" date="2014" name="Int. J. Syst. Evol. Microbiol.">
        <title>Complete genome sequence of Corynebacterium casei LMG S-19264T (=DSM 44701T), isolated from a smear-ripened cheese.</title>
        <authorList>
            <consortium name="US DOE Joint Genome Institute (JGI-PGF)"/>
            <person name="Walter F."/>
            <person name="Albersmeier A."/>
            <person name="Kalinowski J."/>
            <person name="Ruckert C."/>
        </authorList>
    </citation>
    <scope>NUCLEOTIDE SEQUENCE</scope>
    <source>
        <strain evidence="5">NBRC 101628</strain>
    </source>
</reference>
<comment type="subcellular location">
    <subcellularLocation>
        <location evidence="1">Golgi apparatus membrane</location>
        <topology evidence="1">Single-pass type II membrane protein</topology>
    </subcellularLocation>
</comment>
<proteinExistence type="predicted"/>
<keyword evidence="4" id="KW-1133">Transmembrane helix</keyword>
<dbReference type="Proteomes" id="UP001161422">
    <property type="component" value="Unassembled WGS sequence"/>
</dbReference>
<keyword evidence="3" id="KW-0735">Signal-anchor</keyword>
<gene>
    <name evidence="5" type="ORF">GCM10007895_20700</name>
</gene>
<evidence type="ECO:0000313" key="5">
    <source>
        <dbReference type="EMBL" id="GLP96764.1"/>
    </source>
</evidence>
<reference evidence="5" key="2">
    <citation type="submission" date="2023-01" db="EMBL/GenBank/DDBJ databases">
        <title>Draft genome sequence of Paraferrimonas sedimenticola strain NBRC 101628.</title>
        <authorList>
            <person name="Sun Q."/>
            <person name="Mori K."/>
        </authorList>
    </citation>
    <scope>NUCLEOTIDE SEQUENCE</scope>
    <source>
        <strain evidence="5">NBRC 101628</strain>
    </source>
</reference>
<name>A0AA37RXK9_9GAMM</name>
<dbReference type="GO" id="GO:0050650">
    <property type="term" value="P:chondroitin sulfate proteoglycan biosynthetic process"/>
    <property type="evidence" value="ECO:0007669"/>
    <property type="project" value="TreeGrafter"/>
</dbReference>
<dbReference type="AlphaFoldDB" id="A0AA37RXK9"/>
<dbReference type="EMBL" id="BSNC01000005">
    <property type="protein sequence ID" value="GLP96764.1"/>
    <property type="molecule type" value="Genomic_DNA"/>
</dbReference>
<dbReference type="GO" id="GO:0015012">
    <property type="term" value="P:heparan sulfate proteoglycan biosynthetic process"/>
    <property type="evidence" value="ECO:0007669"/>
    <property type="project" value="TreeGrafter"/>
</dbReference>